<feature type="region of interest" description="Disordered" evidence="1">
    <location>
        <begin position="16"/>
        <end position="45"/>
    </location>
</feature>
<sequence>VVRRARLDRGVRRDRARRIGRREQPLADGRARPDHRDVGAARDRRAQRAVQDGLTAGLALVGDDDADRAGVHRVLGLDAERARAALHQRDRAAREAGEVRLLAARRARARRVGVERRPV</sequence>
<feature type="non-terminal residue" evidence="2">
    <location>
        <position position="119"/>
    </location>
</feature>
<evidence type="ECO:0000313" key="2">
    <source>
        <dbReference type="EMBL" id="CAA9518117.1"/>
    </source>
</evidence>
<name>A0A6J4TB84_9ACTN</name>
<gene>
    <name evidence="2" type="ORF">AVDCRST_MAG79-36</name>
</gene>
<evidence type="ECO:0000256" key="1">
    <source>
        <dbReference type="SAM" id="MobiDB-lite"/>
    </source>
</evidence>
<dbReference type="EMBL" id="CADCWC010000005">
    <property type="protein sequence ID" value="CAA9518117.1"/>
    <property type="molecule type" value="Genomic_DNA"/>
</dbReference>
<organism evidence="2">
    <name type="scientific">uncultured Thermoleophilia bacterium</name>
    <dbReference type="NCBI Taxonomy" id="1497501"/>
    <lineage>
        <taxon>Bacteria</taxon>
        <taxon>Bacillati</taxon>
        <taxon>Actinomycetota</taxon>
        <taxon>Thermoleophilia</taxon>
        <taxon>environmental samples</taxon>
    </lineage>
</organism>
<reference evidence="2" key="1">
    <citation type="submission" date="2020-02" db="EMBL/GenBank/DDBJ databases">
        <authorList>
            <person name="Meier V. D."/>
        </authorList>
    </citation>
    <scope>NUCLEOTIDE SEQUENCE</scope>
    <source>
        <strain evidence="2">AVDCRST_MAG79</strain>
    </source>
</reference>
<proteinExistence type="predicted"/>
<feature type="compositionally biased region" description="Basic and acidic residues" evidence="1">
    <location>
        <begin position="21"/>
        <end position="45"/>
    </location>
</feature>
<feature type="non-terminal residue" evidence="2">
    <location>
        <position position="1"/>
    </location>
</feature>
<dbReference type="AlphaFoldDB" id="A0A6J4TB84"/>
<protein>
    <submittedName>
        <fullName evidence="2">Uncharacterized protein</fullName>
    </submittedName>
</protein>
<accession>A0A6J4TB84</accession>